<gene>
    <name evidence="3" type="ORF">HCX60_00350</name>
</gene>
<dbReference type="AlphaFoldDB" id="A0AAE7CIC7"/>
<sequence>MRTGAGCHRLVGSAVCCYASRSIGRERRPVPLDAKRVGGRTPAHKNLLALRQTPWEATITAIEAHALGARESASLERGLLPTPALRGDDFHAASRYVPGRAHALLSGDFYDIVQTEDSTVHVILGDVSGHGAAAAALAVHLRLAWRTAVHCGKTQLEQLCILERILVDGRSDDDTYATVVSVVFPPGGMTARIVSAGHPGLLLRRSEHIRWVEPQIGMALGLFPGIRDWTETDLALSPHDRVVLFTDGLFEGRITPSTRLGEDGLLQLALQSAHLPGQEFVDALVQGAARKAAPFGGLVDDVAVLHLGWKTARATEAARPSAESAGAAMHDPAFNAA</sequence>
<evidence type="ECO:0000259" key="2">
    <source>
        <dbReference type="SMART" id="SM00331"/>
    </source>
</evidence>
<feature type="domain" description="PPM-type phosphatase" evidence="2">
    <location>
        <begin position="85"/>
        <end position="309"/>
    </location>
</feature>
<name>A0AAE7CIC7_STRAT</name>
<organism evidence="3 4">
    <name type="scientific">Streptomyces antibioticus</name>
    <dbReference type="NCBI Taxonomy" id="1890"/>
    <lineage>
        <taxon>Bacteria</taxon>
        <taxon>Bacillati</taxon>
        <taxon>Actinomycetota</taxon>
        <taxon>Actinomycetes</taxon>
        <taxon>Kitasatosporales</taxon>
        <taxon>Streptomycetaceae</taxon>
        <taxon>Streptomyces</taxon>
    </lineage>
</organism>
<dbReference type="EMBL" id="CP050692">
    <property type="protein sequence ID" value="QIT42172.1"/>
    <property type="molecule type" value="Genomic_DNA"/>
</dbReference>
<dbReference type="GO" id="GO:0016791">
    <property type="term" value="F:phosphatase activity"/>
    <property type="evidence" value="ECO:0007669"/>
    <property type="project" value="TreeGrafter"/>
</dbReference>
<evidence type="ECO:0000313" key="4">
    <source>
        <dbReference type="Proteomes" id="UP000502504"/>
    </source>
</evidence>
<accession>A0AAE7CIC7</accession>
<dbReference type="PANTHER" id="PTHR43156">
    <property type="entry name" value="STAGE II SPORULATION PROTEIN E-RELATED"/>
    <property type="match status" value="1"/>
</dbReference>
<dbReference type="PANTHER" id="PTHR43156:SF2">
    <property type="entry name" value="STAGE II SPORULATION PROTEIN E"/>
    <property type="match status" value="1"/>
</dbReference>
<dbReference type="InterPro" id="IPR052016">
    <property type="entry name" value="Bact_Sigma-Reg"/>
</dbReference>
<proteinExistence type="predicted"/>
<evidence type="ECO:0000313" key="3">
    <source>
        <dbReference type="EMBL" id="QIT42172.1"/>
    </source>
</evidence>
<dbReference type="InterPro" id="IPR001932">
    <property type="entry name" value="PPM-type_phosphatase-like_dom"/>
</dbReference>
<dbReference type="Proteomes" id="UP000502504">
    <property type="component" value="Chromosome"/>
</dbReference>
<dbReference type="Gene3D" id="3.60.40.10">
    <property type="entry name" value="PPM-type phosphatase domain"/>
    <property type="match status" value="1"/>
</dbReference>
<dbReference type="SMART" id="SM00331">
    <property type="entry name" value="PP2C_SIG"/>
    <property type="match status" value="1"/>
</dbReference>
<dbReference type="InterPro" id="IPR036457">
    <property type="entry name" value="PPM-type-like_dom_sf"/>
</dbReference>
<evidence type="ECO:0000256" key="1">
    <source>
        <dbReference type="ARBA" id="ARBA00022801"/>
    </source>
</evidence>
<dbReference type="SUPFAM" id="SSF81606">
    <property type="entry name" value="PP2C-like"/>
    <property type="match status" value="1"/>
</dbReference>
<keyword evidence="1" id="KW-0378">Hydrolase</keyword>
<protein>
    <submittedName>
        <fullName evidence="3">Serine/threonine-protein phosphatase</fullName>
    </submittedName>
</protein>
<dbReference type="Pfam" id="PF07228">
    <property type="entry name" value="SpoIIE"/>
    <property type="match status" value="1"/>
</dbReference>
<reference evidence="3 4" key="1">
    <citation type="submission" date="2020-03" db="EMBL/GenBank/DDBJ databases">
        <title>Is there a link between lipid content and antibiotic production in Streptomyces?</title>
        <authorList>
            <person name="David M."/>
            <person name="Lejeune C."/>
            <person name="Abreu S."/>
            <person name="Thibessard A."/>
            <person name="Leblond P."/>
            <person name="Chaminade P."/>
            <person name="Virolle M.-J."/>
        </authorList>
    </citation>
    <scope>NUCLEOTIDE SEQUENCE [LARGE SCALE GENOMIC DNA]</scope>
    <source>
        <strain evidence="3 4">DSM 41481</strain>
    </source>
</reference>